<dbReference type="GeneID" id="95590757"/>
<evidence type="ECO:0000256" key="2">
    <source>
        <dbReference type="SAM" id="SignalP"/>
    </source>
</evidence>
<keyword evidence="4" id="KW-1185">Reference proteome</keyword>
<feature type="signal peptide" evidence="2">
    <location>
        <begin position="1"/>
        <end position="27"/>
    </location>
</feature>
<reference evidence="4" key="1">
    <citation type="submission" date="2023-07" db="EMBL/GenBank/DDBJ databases">
        <title>Whole genome shotgun sequence of Streptomyces nojiriensis NBRC 13794.</title>
        <authorList>
            <person name="Komaki H."/>
            <person name="Tamura T."/>
        </authorList>
    </citation>
    <scope>NUCLEOTIDE SEQUENCE [LARGE SCALE GENOMIC DNA]</scope>
    <source>
        <strain evidence="4">NBRC 13794</strain>
    </source>
</reference>
<dbReference type="Proteomes" id="UP000613974">
    <property type="component" value="Unassembled WGS sequence"/>
</dbReference>
<keyword evidence="2" id="KW-0732">Signal</keyword>
<proteinExistence type="predicted"/>
<protein>
    <recommendedName>
        <fullName evidence="5">ATP-binding protein</fullName>
    </recommendedName>
</protein>
<evidence type="ECO:0000256" key="1">
    <source>
        <dbReference type="SAM" id="MobiDB-lite"/>
    </source>
</evidence>
<feature type="compositionally biased region" description="Low complexity" evidence="1">
    <location>
        <begin position="70"/>
        <end position="87"/>
    </location>
</feature>
<sequence length="95" mass="9020">MNALKRTLAALLVSGGALALVPAAAHADEAPDQAPPIAGRVVDIVDHPSQAVQDTKTAVGVTAQAAGSAGQATGSSLTSAGSALTAGLPTAPKVG</sequence>
<evidence type="ECO:0000313" key="4">
    <source>
        <dbReference type="Proteomes" id="UP000613974"/>
    </source>
</evidence>
<evidence type="ECO:0008006" key="5">
    <source>
        <dbReference type="Google" id="ProtNLM"/>
    </source>
</evidence>
<comment type="caution">
    <text evidence="3">The sequence shown here is derived from an EMBL/GenBank/DDBJ whole genome shotgun (WGS) entry which is preliminary data.</text>
</comment>
<organism evidence="3 4">
    <name type="scientific">Streptomyces nojiriensis</name>
    <dbReference type="NCBI Taxonomy" id="66374"/>
    <lineage>
        <taxon>Bacteria</taxon>
        <taxon>Bacillati</taxon>
        <taxon>Actinomycetota</taxon>
        <taxon>Actinomycetes</taxon>
        <taxon>Kitasatosporales</taxon>
        <taxon>Streptomycetaceae</taxon>
        <taxon>Streptomyces</taxon>
    </lineage>
</organism>
<dbReference type="RefSeq" id="WP_189735264.1">
    <property type="nucleotide sequence ID" value="NZ_BMRL01000003.1"/>
</dbReference>
<feature type="region of interest" description="Disordered" evidence="1">
    <location>
        <begin position="70"/>
        <end position="95"/>
    </location>
</feature>
<name>A0ABQ3SWL3_9ACTN</name>
<accession>A0ABQ3SWL3</accession>
<dbReference type="EMBL" id="BNEC01000005">
    <property type="protein sequence ID" value="GHI72520.1"/>
    <property type="molecule type" value="Genomic_DNA"/>
</dbReference>
<gene>
    <name evidence="3" type="ORF">Snoj_64380</name>
</gene>
<evidence type="ECO:0000313" key="3">
    <source>
        <dbReference type="EMBL" id="GHI72520.1"/>
    </source>
</evidence>
<feature type="chain" id="PRO_5047479126" description="ATP-binding protein" evidence="2">
    <location>
        <begin position="28"/>
        <end position="95"/>
    </location>
</feature>